<keyword evidence="8" id="KW-0057">Aromatic amino acid biosynthesis</keyword>
<comment type="subunit">
    <text evidence="5 8">Homododecamer.</text>
</comment>
<keyword evidence="12" id="KW-0472">Membrane</keyword>
<feature type="binding site" evidence="8 10">
    <location>
        <position position="86"/>
    </location>
    <ligand>
        <name>substrate</name>
    </ligand>
</feature>
<evidence type="ECO:0000256" key="10">
    <source>
        <dbReference type="PIRSR" id="PIRSR001399-2"/>
    </source>
</evidence>
<keyword evidence="8" id="KW-0028">Amino-acid biosynthesis</keyword>
<keyword evidence="7 8" id="KW-0456">Lyase</keyword>
<evidence type="ECO:0000256" key="9">
    <source>
        <dbReference type="PIRSR" id="PIRSR001399-1"/>
    </source>
</evidence>
<dbReference type="InterPro" id="IPR018509">
    <property type="entry name" value="DHquinase_II_CS"/>
</dbReference>
<dbReference type="GO" id="GO:0019631">
    <property type="term" value="P:quinate catabolic process"/>
    <property type="evidence" value="ECO:0007669"/>
    <property type="project" value="TreeGrafter"/>
</dbReference>
<proteinExistence type="inferred from homology"/>
<gene>
    <name evidence="8 13" type="primary">aroQ</name>
    <name evidence="13" type="ORF">GWO12_02225</name>
</gene>
<evidence type="ECO:0000313" key="14">
    <source>
        <dbReference type="Proteomes" id="UP000702544"/>
    </source>
</evidence>
<protein>
    <recommendedName>
        <fullName evidence="6 8">3-dehydroquinate dehydratase</fullName>
        <shortName evidence="8">3-dehydroquinase</shortName>
        <ecNumber evidence="6 8">4.2.1.10</ecNumber>
    </recommendedName>
    <alternativeName>
        <fullName evidence="8">Type II DHQase</fullName>
    </alternativeName>
</protein>
<dbReference type="EC" id="4.2.1.10" evidence="6 8"/>
<organism evidence="13 14">
    <name type="scientific">Candidatus Kutchimonas denitrificans</name>
    <dbReference type="NCBI Taxonomy" id="3056748"/>
    <lineage>
        <taxon>Bacteria</taxon>
        <taxon>Pseudomonadati</taxon>
        <taxon>Gemmatimonadota</taxon>
        <taxon>Gemmatimonadia</taxon>
        <taxon>Candidatus Palauibacterales</taxon>
        <taxon>Candidatus Palauibacteraceae</taxon>
        <taxon>Candidatus Kutchimonas</taxon>
    </lineage>
</organism>
<dbReference type="HAMAP" id="MF_00169">
    <property type="entry name" value="AroQ"/>
    <property type="match status" value="1"/>
</dbReference>
<dbReference type="InterPro" id="IPR036441">
    <property type="entry name" value="DHquinase_II_sf"/>
</dbReference>
<evidence type="ECO:0000256" key="1">
    <source>
        <dbReference type="ARBA" id="ARBA00001864"/>
    </source>
</evidence>
<evidence type="ECO:0000256" key="4">
    <source>
        <dbReference type="ARBA" id="ARBA00011037"/>
    </source>
</evidence>
<dbReference type="NCBIfam" id="NF003806">
    <property type="entry name" value="PRK05395.1-3"/>
    <property type="match status" value="1"/>
</dbReference>
<reference evidence="13 14" key="1">
    <citation type="submission" date="2020-01" db="EMBL/GenBank/DDBJ databases">
        <title>Genomes assembled from Gulf of Kutch pelagic sediment metagenomes.</title>
        <authorList>
            <person name="Chandrashekar M."/>
            <person name="Mahajan M.S."/>
            <person name="Dave K.J."/>
            <person name="Vatsa P."/>
            <person name="Nathani N.M."/>
        </authorList>
    </citation>
    <scope>NUCLEOTIDE SEQUENCE [LARGE SCALE GENOMIC DNA]</scope>
    <source>
        <strain evidence="13">KS3-K002</strain>
    </source>
</reference>
<dbReference type="GO" id="GO:0003855">
    <property type="term" value="F:3-dehydroquinate dehydratase activity"/>
    <property type="evidence" value="ECO:0007669"/>
    <property type="project" value="UniProtKB-UniRule"/>
</dbReference>
<keyword evidence="12" id="KW-1133">Transmembrane helix</keyword>
<dbReference type="Proteomes" id="UP000702544">
    <property type="component" value="Unassembled WGS sequence"/>
</dbReference>
<feature type="site" description="Transition state stabilizer" evidence="8 11">
    <location>
        <position position="17"/>
    </location>
</feature>
<feature type="binding site" evidence="8 10">
    <location>
        <position position="79"/>
    </location>
    <ligand>
        <name>substrate</name>
    </ligand>
</feature>
<feature type="transmembrane region" description="Helical" evidence="12">
    <location>
        <begin position="118"/>
        <end position="142"/>
    </location>
</feature>
<keyword evidence="12" id="KW-0812">Transmembrane</keyword>
<evidence type="ECO:0000313" key="13">
    <source>
        <dbReference type="EMBL" id="NIR73923.1"/>
    </source>
</evidence>
<dbReference type="GO" id="GO:0009423">
    <property type="term" value="P:chorismate biosynthetic process"/>
    <property type="evidence" value="ECO:0007669"/>
    <property type="project" value="UniProtKB-UniRule"/>
</dbReference>
<evidence type="ECO:0000256" key="3">
    <source>
        <dbReference type="ARBA" id="ARBA00004902"/>
    </source>
</evidence>
<evidence type="ECO:0000256" key="11">
    <source>
        <dbReference type="PIRSR" id="PIRSR001399-3"/>
    </source>
</evidence>
<feature type="binding site" evidence="8 10">
    <location>
        <begin position="100"/>
        <end position="101"/>
    </location>
    <ligand>
        <name>substrate</name>
    </ligand>
</feature>
<accession>A0AAE5CAZ9</accession>
<evidence type="ECO:0000256" key="2">
    <source>
        <dbReference type="ARBA" id="ARBA00003924"/>
    </source>
</evidence>
<dbReference type="Gene3D" id="3.40.50.9100">
    <property type="entry name" value="Dehydroquinase, class II"/>
    <property type="match status" value="1"/>
</dbReference>
<dbReference type="PANTHER" id="PTHR21272:SF3">
    <property type="entry name" value="CATABOLIC 3-DEHYDROQUINASE"/>
    <property type="match status" value="1"/>
</dbReference>
<dbReference type="PIRSF" id="PIRSF001399">
    <property type="entry name" value="DHquinase_II"/>
    <property type="match status" value="1"/>
</dbReference>
<dbReference type="Pfam" id="PF01220">
    <property type="entry name" value="DHquinase_II"/>
    <property type="match status" value="1"/>
</dbReference>
<evidence type="ECO:0000256" key="5">
    <source>
        <dbReference type="ARBA" id="ARBA00011193"/>
    </source>
</evidence>
<dbReference type="NCBIfam" id="NF003805">
    <property type="entry name" value="PRK05395.1-2"/>
    <property type="match status" value="1"/>
</dbReference>
<feature type="active site" description="Proton acceptor" evidence="8 9">
    <location>
        <position position="22"/>
    </location>
</feature>
<dbReference type="CDD" id="cd00466">
    <property type="entry name" value="DHQase_II"/>
    <property type="match status" value="1"/>
</dbReference>
<comment type="similarity">
    <text evidence="4 8">Belongs to the type-II 3-dehydroquinase family.</text>
</comment>
<dbReference type="InterPro" id="IPR001874">
    <property type="entry name" value="DHquinase_II"/>
</dbReference>
<dbReference type="EMBL" id="JAACAK010000017">
    <property type="protein sequence ID" value="NIR73923.1"/>
    <property type="molecule type" value="Genomic_DNA"/>
</dbReference>
<dbReference type="GO" id="GO:0008652">
    <property type="term" value="P:amino acid biosynthetic process"/>
    <property type="evidence" value="ECO:0007669"/>
    <property type="project" value="UniProtKB-KW"/>
</dbReference>
<evidence type="ECO:0000256" key="12">
    <source>
        <dbReference type="SAM" id="Phobius"/>
    </source>
</evidence>
<comment type="caution">
    <text evidence="13">The sequence shown here is derived from an EMBL/GenBank/DDBJ whole genome shotgun (WGS) entry which is preliminary data.</text>
</comment>
<feature type="active site" description="Proton donor" evidence="8 9">
    <location>
        <position position="99"/>
    </location>
</feature>
<dbReference type="NCBIfam" id="NF003807">
    <property type="entry name" value="PRK05395.1-4"/>
    <property type="match status" value="1"/>
</dbReference>
<dbReference type="PROSITE" id="PS01029">
    <property type="entry name" value="DEHYDROQUINASE_II"/>
    <property type="match status" value="1"/>
</dbReference>
<name>A0AAE5CAZ9_9BACT</name>
<evidence type="ECO:0000256" key="8">
    <source>
        <dbReference type="HAMAP-Rule" id="MF_00169"/>
    </source>
</evidence>
<evidence type="ECO:0000256" key="6">
    <source>
        <dbReference type="ARBA" id="ARBA00012060"/>
    </source>
</evidence>
<dbReference type="SUPFAM" id="SSF52304">
    <property type="entry name" value="Type II 3-dehydroquinate dehydratase"/>
    <property type="match status" value="1"/>
</dbReference>
<feature type="binding site" evidence="8 10">
    <location>
        <position position="110"/>
    </location>
    <ligand>
        <name>substrate</name>
    </ligand>
</feature>
<dbReference type="AlphaFoldDB" id="A0AAE5CAZ9"/>
<feature type="binding site" evidence="8 10">
    <location>
        <position position="73"/>
    </location>
    <ligand>
        <name>substrate</name>
    </ligand>
</feature>
<comment type="catalytic activity">
    <reaction evidence="1 8">
        <text>3-dehydroquinate = 3-dehydroshikimate + H2O</text>
        <dbReference type="Rhea" id="RHEA:21096"/>
        <dbReference type="ChEBI" id="CHEBI:15377"/>
        <dbReference type="ChEBI" id="CHEBI:16630"/>
        <dbReference type="ChEBI" id="CHEBI:32364"/>
        <dbReference type="EC" id="4.2.1.10"/>
    </reaction>
</comment>
<comment type="pathway">
    <text evidence="3 8">Metabolic intermediate biosynthesis; chorismate biosynthesis; chorismate from D-erythrose 4-phosphate and phosphoenolpyruvate: step 3/7.</text>
</comment>
<dbReference type="NCBIfam" id="TIGR01088">
    <property type="entry name" value="aroQ"/>
    <property type="match status" value="1"/>
</dbReference>
<dbReference type="PANTHER" id="PTHR21272">
    <property type="entry name" value="CATABOLIC 3-DEHYDROQUINASE"/>
    <property type="match status" value="1"/>
</dbReference>
<dbReference type="GO" id="GO:0009073">
    <property type="term" value="P:aromatic amino acid family biosynthetic process"/>
    <property type="evidence" value="ECO:0007669"/>
    <property type="project" value="UniProtKB-KW"/>
</dbReference>
<evidence type="ECO:0000256" key="7">
    <source>
        <dbReference type="ARBA" id="ARBA00023239"/>
    </source>
</evidence>
<sequence>MTVGVLHGPNLNLLGRREPETYGFEDLDSINRRIADAAAELDAESEFFQSNIEGELVDWIQRAEARLDGLLVNAGGYTHTSVAIRDALAAISIPFVEVHLTNVYAREPFRRHSHLSDIAVGLVVGFGGDSYILALQGLVAYLRRR</sequence>
<comment type="function">
    <text evidence="2 8">Catalyzes a trans-dehydration via an enolate intermediate.</text>
</comment>